<accession>A0A1S1QNJ6</accession>
<proteinExistence type="predicted"/>
<dbReference type="Proteomes" id="UP000179769">
    <property type="component" value="Unassembled WGS sequence"/>
</dbReference>
<comment type="caution">
    <text evidence="1">The sequence shown here is derived from an EMBL/GenBank/DDBJ whole genome shotgun (WGS) entry which is preliminary data.</text>
</comment>
<evidence type="ECO:0000313" key="1">
    <source>
        <dbReference type="EMBL" id="OHV35560.1"/>
    </source>
</evidence>
<reference evidence="2" key="1">
    <citation type="submission" date="2016-07" db="EMBL/GenBank/DDBJ databases">
        <title>Frankia sp. NRRL B-16219 Genome sequencing.</title>
        <authorList>
            <person name="Ghodhbane-Gtari F."/>
            <person name="Swanson E."/>
            <person name="Gueddou A."/>
            <person name="Louati M."/>
            <person name="Nouioui I."/>
            <person name="Hezbri K."/>
            <person name="Abebe-Akele F."/>
            <person name="Simpson S."/>
            <person name="Morris K."/>
            <person name="Thomas K."/>
            <person name="Gtari M."/>
            <person name="Tisa L.S."/>
        </authorList>
    </citation>
    <scope>NUCLEOTIDE SEQUENCE [LARGE SCALE GENOMIC DNA]</scope>
    <source>
        <strain evidence="2">NRRL B-16219</strain>
    </source>
</reference>
<name>A0A1S1QNJ6_9ACTN</name>
<organism evidence="1 2">
    <name type="scientific">Parafrankia soli</name>
    <dbReference type="NCBI Taxonomy" id="2599596"/>
    <lineage>
        <taxon>Bacteria</taxon>
        <taxon>Bacillati</taxon>
        <taxon>Actinomycetota</taxon>
        <taxon>Actinomycetes</taxon>
        <taxon>Frankiales</taxon>
        <taxon>Frankiaceae</taxon>
        <taxon>Parafrankia</taxon>
    </lineage>
</organism>
<dbReference type="EMBL" id="MAXA01000125">
    <property type="protein sequence ID" value="OHV35560.1"/>
    <property type="molecule type" value="Genomic_DNA"/>
</dbReference>
<evidence type="ECO:0000313" key="2">
    <source>
        <dbReference type="Proteomes" id="UP000179769"/>
    </source>
</evidence>
<protein>
    <submittedName>
        <fullName evidence="1">Uncharacterized protein</fullName>
    </submittedName>
</protein>
<gene>
    <name evidence="1" type="ORF">BBK14_15210</name>
</gene>
<sequence length="137" mass="14939">MREAGAIPDSNPRWDLHHLVEAGRAMLAELEIVAVRPPTAEFLDVVEEAVRVWDRLAGYLHDAWDVYETEPGEIGEPLAALHLRLCEDLRPDPVDLGGRLAALIGSAEVDSYLHAPEGYADVLGTDGLAAYDTACHD</sequence>
<keyword evidence="2" id="KW-1185">Reference proteome</keyword>
<dbReference type="AlphaFoldDB" id="A0A1S1QNJ6"/>